<dbReference type="Gene3D" id="3.30.160.60">
    <property type="entry name" value="Classic Zinc Finger"/>
    <property type="match status" value="1"/>
</dbReference>
<keyword evidence="4" id="KW-0479">Metal-binding</keyword>
<evidence type="ECO:0000256" key="2">
    <source>
        <dbReference type="ARBA" id="ARBA00022473"/>
    </source>
</evidence>
<evidence type="ECO:0000256" key="4">
    <source>
        <dbReference type="ARBA" id="ARBA00022723"/>
    </source>
</evidence>
<accession>A0A8K0A9C0</accession>
<reference evidence="16" key="1">
    <citation type="submission" date="2022-01" db="EMBL/GenBank/DDBJ databases">
        <authorList>
            <person name="Braso-Vives M."/>
        </authorList>
    </citation>
    <scope>NUCLEOTIDE SEQUENCE</scope>
</reference>
<name>A0A8K0A9C0_BRALA</name>
<organism evidence="16 17">
    <name type="scientific">Branchiostoma lanceolatum</name>
    <name type="common">Common lancelet</name>
    <name type="synonym">Amphioxus lanceolatum</name>
    <dbReference type="NCBI Taxonomy" id="7740"/>
    <lineage>
        <taxon>Eukaryota</taxon>
        <taxon>Metazoa</taxon>
        <taxon>Chordata</taxon>
        <taxon>Cephalochordata</taxon>
        <taxon>Leptocardii</taxon>
        <taxon>Amphioxiformes</taxon>
        <taxon>Branchiostomatidae</taxon>
        <taxon>Branchiostoma</taxon>
    </lineage>
</organism>
<dbReference type="InterPro" id="IPR013087">
    <property type="entry name" value="Znf_C2H2_type"/>
</dbReference>
<evidence type="ECO:0000256" key="12">
    <source>
        <dbReference type="ARBA" id="ARBA00023242"/>
    </source>
</evidence>
<keyword evidence="10" id="KW-0371">Homeobox</keyword>
<dbReference type="PROSITE" id="PS50157">
    <property type="entry name" value="ZINC_FINGER_C2H2_2"/>
    <property type="match status" value="4"/>
</dbReference>
<feature type="compositionally biased region" description="Basic and acidic residues" evidence="14">
    <location>
        <begin position="427"/>
        <end position="437"/>
    </location>
</feature>
<keyword evidence="5" id="KW-0677">Repeat</keyword>
<keyword evidence="9" id="KW-0238">DNA-binding</keyword>
<feature type="domain" description="C2H2-type" evidence="15">
    <location>
        <begin position="181"/>
        <end position="210"/>
    </location>
</feature>
<dbReference type="GO" id="GO:0008270">
    <property type="term" value="F:zinc ion binding"/>
    <property type="evidence" value="ECO:0007669"/>
    <property type="project" value="UniProtKB-KW"/>
</dbReference>
<keyword evidence="17" id="KW-1185">Reference proteome</keyword>
<dbReference type="SUPFAM" id="SSF57667">
    <property type="entry name" value="beta-beta-alpha zinc fingers"/>
    <property type="match status" value="2"/>
</dbReference>
<dbReference type="InterPro" id="IPR027008">
    <property type="entry name" value="Teashirt_fam"/>
</dbReference>
<evidence type="ECO:0000256" key="13">
    <source>
        <dbReference type="PROSITE-ProRule" id="PRU00042"/>
    </source>
</evidence>
<keyword evidence="8" id="KW-0805">Transcription regulation</keyword>
<dbReference type="Proteomes" id="UP000838412">
    <property type="component" value="Chromosome 7"/>
</dbReference>
<keyword evidence="11" id="KW-0804">Transcription</keyword>
<dbReference type="PANTHER" id="PTHR12487:SF7">
    <property type="entry name" value="PROTEIN TEASHIRT-RELATED"/>
    <property type="match status" value="1"/>
</dbReference>
<keyword evidence="2" id="KW-0217">Developmental protein</keyword>
<evidence type="ECO:0000256" key="10">
    <source>
        <dbReference type="ARBA" id="ARBA00023155"/>
    </source>
</evidence>
<feature type="compositionally biased region" description="Low complexity" evidence="14">
    <location>
        <begin position="661"/>
        <end position="672"/>
    </location>
</feature>
<evidence type="ECO:0000256" key="14">
    <source>
        <dbReference type="SAM" id="MobiDB-lite"/>
    </source>
</evidence>
<proteinExistence type="inferred from homology"/>
<evidence type="ECO:0000256" key="11">
    <source>
        <dbReference type="ARBA" id="ARBA00023163"/>
    </source>
</evidence>
<evidence type="ECO:0000313" key="17">
    <source>
        <dbReference type="Proteomes" id="UP000838412"/>
    </source>
</evidence>
<feature type="region of interest" description="Disordered" evidence="14">
    <location>
        <begin position="642"/>
        <end position="674"/>
    </location>
</feature>
<dbReference type="GO" id="GO:0005634">
    <property type="term" value="C:nucleus"/>
    <property type="evidence" value="ECO:0007669"/>
    <property type="project" value="TreeGrafter"/>
</dbReference>
<evidence type="ECO:0000256" key="7">
    <source>
        <dbReference type="ARBA" id="ARBA00022833"/>
    </source>
</evidence>
<evidence type="ECO:0000259" key="15">
    <source>
        <dbReference type="PROSITE" id="PS50157"/>
    </source>
</evidence>
<gene>
    <name evidence="16" type="primary">TSHZ3</name>
    <name evidence="16" type="ORF">BLAG_LOCUS22841</name>
</gene>
<feature type="region of interest" description="Disordered" evidence="14">
    <location>
        <begin position="417"/>
        <end position="484"/>
    </location>
</feature>
<dbReference type="SMART" id="SM00355">
    <property type="entry name" value="ZnF_C2H2"/>
    <property type="match status" value="5"/>
</dbReference>
<dbReference type="InterPro" id="IPR017970">
    <property type="entry name" value="Homeobox_CS"/>
</dbReference>
<sequence>MPFCIFVQAASVPSPPQYACAGRTHTDGVDDGTAAAGAATSASPLEEDVDDDVFREDLDGDFHADADDEYEEDLESEETFLGDEKQALLGHGVYPGWRAGAIPPADYLPNGSLQVAFDESPLKSLSQLSEGVPGEVRGTTQTQGSFVDDTKNYLFSPYSIFIRSNLRRQNRSYNGGMAGKLKCKYCGEAFESLFTLTVHMSQTGHFRSQSTCVQRLTQKSTKPKKRSMLDMEEKEHTDAVLKCMGCGQSFDTLQDLTVHMMQTKHYEKIAQKWDFGKEDEAEEAPQDLTDYFGNHGLVSPNAEAAEVQCAMPVFCRPTTLNIPSQTSTDTTEAVKEPASQSSSAAATVGTLLPFKLEELFPQMYKEEDVEHTTTMTVHSLRASLQYQKQKKQILRCLACSKVCDSLHMLTQHMLDTGHFHKVPNGPEKTEEEGKAERVPLLVQAPSSSLSKSQDDSMDNEVSPSQTNGNTETSTSVIQAPSKPRIEEKYLHTAEIRQPSKGNILQLLQNTVHCSLQKAAGQESSSSAGAYSVPATSVLESRWIQRRSPVIASAPRIKVEEKEGEGAVDLRVHSSPSPTVTTSAIPSTSSVLSTLSATSSVTEKYVKPNASKAKLEDPLDAMRRIAQSCEPSTRCEDAFKMHNHSSSGPDVKPLPGRSQLLSSTNSAAMTASNRISGRLASTSRTFCEAASKEEQRVGSGSRRIAPRATNCHVETVKVSRRGRHSSWNPVHQMILQAYIVSNMDTAEGRPRSPPPDISHDDKVGIAHATGLTMTAINHWVANVRYRLRHAGSAKFVKNYQTTSPLFQCLECGTQPTTPRHFVAHLENHLGFKVTDVNAMAAKMASEPVTRQAVNSSKVADVNENSFKCSLCSCEFKSRHAVKIHLSKTHEKSPHYQDNFIVPLNSNVQ</sequence>
<comment type="similarity">
    <text evidence="1">Belongs to the teashirt C2H2-type zinc-finger protein family.</text>
</comment>
<feature type="compositionally biased region" description="Polar residues" evidence="14">
    <location>
        <begin position="459"/>
        <end position="478"/>
    </location>
</feature>
<feature type="domain" description="C2H2-type" evidence="15">
    <location>
        <begin position="241"/>
        <end position="270"/>
    </location>
</feature>
<evidence type="ECO:0000313" key="16">
    <source>
        <dbReference type="EMBL" id="CAH1270610.1"/>
    </source>
</evidence>
<dbReference type="AlphaFoldDB" id="A0A8K0A9C0"/>
<evidence type="ECO:0000256" key="5">
    <source>
        <dbReference type="ARBA" id="ARBA00022737"/>
    </source>
</evidence>
<evidence type="ECO:0000256" key="1">
    <source>
        <dbReference type="ARBA" id="ARBA00007158"/>
    </source>
</evidence>
<dbReference type="Pfam" id="PF26094">
    <property type="entry name" value="HTH_TSHZ3"/>
    <property type="match status" value="1"/>
</dbReference>
<dbReference type="GO" id="GO:0000981">
    <property type="term" value="F:DNA-binding transcription factor activity, RNA polymerase II-specific"/>
    <property type="evidence" value="ECO:0007669"/>
    <property type="project" value="InterPro"/>
</dbReference>
<dbReference type="OrthoDB" id="5815793at2759"/>
<keyword evidence="12" id="KW-0539">Nucleus</keyword>
<dbReference type="PROSITE" id="PS00027">
    <property type="entry name" value="HOMEOBOX_1"/>
    <property type="match status" value="1"/>
</dbReference>
<dbReference type="Pfam" id="PF00096">
    <property type="entry name" value="zf-C2H2"/>
    <property type="match status" value="2"/>
</dbReference>
<protein>
    <submittedName>
        <fullName evidence="16">TSHZ3 protein</fullName>
    </submittedName>
</protein>
<keyword evidence="6 13" id="KW-0863">Zinc-finger</keyword>
<feature type="domain" description="C2H2-type" evidence="15">
    <location>
        <begin position="865"/>
        <end position="893"/>
    </location>
</feature>
<keyword evidence="3" id="KW-0678">Repressor</keyword>
<evidence type="ECO:0000256" key="9">
    <source>
        <dbReference type="ARBA" id="ARBA00023125"/>
    </source>
</evidence>
<dbReference type="GO" id="GO:0003677">
    <property type="term" value="F:DNA binding"/>
    <property type="evidence" value="ECO:0007669"/>
    <property type="project" value="UniProtKB-KW"/>
</dbReference>
<evidence type="ECO:0000256" key="3">
    <source>
        <dbReference type="ARBA" id="ARBA00022491"/>
    </source>
</evidence>
<dbReference type="EMBL" id="OV696692">
    <property type="protein sequence ID" value="CAH1270610.1"/>
    <property type="molecule type" value="Genomic_DNA"/>
</dbReference>
<dbReference type="InterPro" id="IPR036236">
    <property type="entry name" value="Znf_C2H2_sf"/>
</dbReference>
<evidence type="ECO:0000256" key="8">
    <source>
        <dbReference type="ARBA" id="ARBA00023015"/>
    </source>
</evidence>
<evidence type="ECO:0000256" key="6">
    <source>
        <dbReference type="ARBA" id="ARBA00022771"/>
    </source>
</evidence>
<keyword evidence="7" id="KW-0862">Zinc</keyword>
<dbReference type="PROSITE" id="PS00028">
    <property type="entry name" value="ZINC_FINGER_C2H2_1"/>
    <property type="match status" value="4"/>
</dbReference>
<dbReference type="InterPro" id="IPR058631">
    <property type="entry name" value="TSHZ1-3_homeodomain"/>
</dbReference>
<feature type="domain" description="C2H2-type" evidence="15">
    <location>
        <begin position="805"/>
        <end position="832"/>
    </location>
</feature>
<dbReference type="PANTHER" id="PTHR12487">
    <property type="entry name" value="TEASHIRT-RELATED"/>
    <property type="match status" value="1"/>
</dbReference>